<evidence type="ECO:0000256" key="3">
    <source>
        <dbReference type="ARBA" id="ARBA00022729"/>
    </source>
</evidence>
<evidence type="ECO:0000256" key="6">
    <source>
        <dbReference type="PIRSR" id="PIRSR615500-1"/>
    </source>
</evidence>
<evidence type="ECO:0000256" key="2">
    <source>
        <dbReference type="ARBA" id="ARBA00022670"/>
    </source>
</evidence>
<dbReference type="Gene3D" id="2.60.40.1710">
    <property type="entry name" value="Subtilisin-like superfamily"/>
    <property type="match status" value="1"/>
</dbReference>
<dbReference type="AlphaFoldDB" id="K1WNN7"/>
<dbReference type="InterPro" id="IPR023828">
    <property type="entry name" value="Peptidase_S8_Ser-AS"/>
</dbReference>
<dbReference type="InterPro" id="IPR034187">
    <property type="entry name" value="Peptidases_S8_5"/>
</dbReference>
<dbReference type="CDD" id="cd07489">
    <property type="entry name" value="Peptidases_S8_5"/>
    <property type="match status" value="1"/>
</dbReference>
<keyword evidence="4 7" id="KW-0378">Hydrolase</keyword>
<proteinExistence type="inferred from homology"/>
<keyword evidence="2 7" id="KW-0645">Protease</keyword>
<dbReference type="Proteomes" id="UP000006753">
    <property type="component" value="Unassembled WGS sequence"/>
</dbReference>
<organism evidence="11 12">
    <name type="scientific">Marssonina brunnea f. sp. multigermtubi (strain MB_m1)</name>
    <name type="common">Marssonina leaf spot fungus</name>
    <dbReference type="NCBI Taxonomy" id="1072389"/>
    <lineage>
        <taxon>Eukaryota</taxon>
        <taxon>Fungi</taxon>
        <taxon>Dikarya</taxon>
        <taxon>Ascomycota</taxon>
        <taxon>Pezizomycotina</taxon>
        <taxon>Leotiomycetes</taxon>
        <taxon>Helotiales</taxon>
        <taxon>Drepanopezizaceae</taxon>
        <taxon>Drepanopeziza</taxon>
    </lineage>
</organism>
<dbReference type="GO" id="GO:0004252">
    <property type="term" value="F:serine-type endopeptidase activity"/>
    <property type="evidence" value="ECO:0007669"/>
    <property type="project" value="UniProtKB-UniRule"/>
</dbReference>
<dbReference type="EMBL" id="JH921445">
    <property type="protein sequence ID" value="EKD14566.1"/>
    <property type="molecule type" value="Genomic_DNA"/>
</dbReference>
<evidence type="ECO:0000256" key="8">
    <source>
        <dbReference type="SAM" id="SignalP"/>
    </source>
</evidence>
<dbReference type="InterPro" id="IPR015500">
    <property type="entry name" value="Peptidase_S8_subtilisin-rel"/>
</dbReference>
<sequence>MNLYMSLLWASCLTSTVFSRKSPFNHGVIIEYEDWAPEDNNALLEDVKNNIGSKAQVDEVEIKPHVEISSSVFRGVSANVTGLGSDVTEELVQSTIQNLRVVKKVSPIILYYPASTIASSGPLQARGEMLSMEPRAAAMQEETGSFSVHKMTGVDKVHAEGVKGKGITIAIMDSGFDYKQDSLGNTIGPGSKAIYGYDWVGDDYQFGGTPVEDDDPWTECTIHGTHVFGIAGANPTRFGVSGSAPEASFELHRVFGCLGAVASDILIKATTAIYERGVDVITASISVGSGSQYPSDPWSTVVQRINQNGTYFMGSAGNSGSSYYSGVAPASGIDVTAVGAVVNTETPYYYWNGSYTSGGVTNTNLTWIPGSRVAFPEEFSLWTASSELTDPLNSACAYPPDLELPNFNTTVLLVNWGYDASLICSGSDATKYLASLGAKYILFYIAGEGTPSRNPLTLEVASPRTASIEAVGVLSATSGEELFSALQKDPSLKASLGSPSNHKDSLEVTPNGVSGGRMADWSSWGPTNDGRTFPTFSAPGASFLSTLPKRLGGFGVLSGTSMSTPYAAGVVGLVKQAHPDWDALTIRNVLATTSRPMQYNDNTSTVYDFLAPVFQQGGGLIDAYRAVRTATVVDVPGLSFNDTAHQPKSLSFKVKNIGTTAQTYKLSHIGAASGLGLSSRDSYTLLDDSGREVSRSLQATYAEVEITPLEVTIPPGQESTITVSITKVPDLDITRLPFYGGYIALNSTDSINSVTVPYTGIATSLYDTPIDTSGTTLAFYNATSDNATALTASTTFNVTFLGVGVQWPNNTIWPAIIPDVKSALVYYAYKYDLLKANGDLFFQLWMFEDLNVQPGFNFYLCQIRAYLFPSPCRTLRDLATADRPPCHVCSDGTDPFIPPGDYRLSVSVLKIYGNMSKEEDWVSTSTLPFTLNYNPESVSFPTNATNATTATNAPIATSL</sequence>
<dbReference type="HOGENOM" id="CLU_003559_3_1_1"/>
<dbReference type="GO" id="GO:0006508">
    <property type="term" value="P:proteolysis"/>
    <property type="evidence" value="ECO:0007669"/>
    <property type="project" value="UniProtKB-KW"/>
</dbReference>
<keyword evidence="5 7" id="KW-0720">Serine protease</keyword>
<feature type="signal peptide" evidence="8">
    <location>
        <begin position="1"/>
        <end position="19"/>
    </location>
</feature>
<evidence type="ECO:0000256" key="4">
    <source>
        <dbReference type="ARBA" id="ARBA00022801"/>
    </source>
</evidence>
<dbReference type="Gene3D" id="3.40.50.200">
    <property type="entry name" value="Peptidase S8/S53 domain"/>
    <property type="match status" value="2"/>
</dbReference>
<evidence type="ECO:0000313" key="12">
    <source>
        <dbReference type="Proteomes" id="UP000006753"/>
    </source>
</evidence>
<dbReference type="InterPro" id="IPR036852">
    <property type="entry name" value="Peptidase_S8/S53_dom_sf"/>
</dbReference>
<protein>
    <submittedName>
        <fullName evidence="11">Subtilisin-like serine protease PR1C</fullName>
    </submittedName>
</protein>
<dbReference type="PANTHER" id="PTHR43806:SF66">
    <property type="entry name" value="SERIN ENDOPEPTIDASE"/>
    <property type="match status" value="1"/>
</dbReference>
<evidence type="ECO:0000313" key="11">
    <source>
        <dbReference type="EMBL" id="EKD14566.1"/>
    </source>
</evidence>
<dbReference type="PROSITE" id="PS51892">
    <property type="entry name" value="SUBTILASE"/>
    <property type="match status" value="1"/>
</dbReference>
<dbReference type="PRINTS" id="PR00723">
    <property type="entry name" value="SUBTILISIN"/>
</dbReference>
<dbReference type="Pfam" id="PF00082">
    <property type="entry name" value="Peptidase_S8"/>
    <property type="match status" value="1"/>
</dbReference>
<dbReference type="InterPro" id="IPR050131">
    <property type="entry name" value="Peptidase_S8_subtilisin-like"/>
</dbReference>
<keyword evidence="12" id="KW-1185">Reference proteome</keyword>
<name>K1WNN7_MARBU</name>
<evidence type="ECO:0000259" key="9">
    <source>
        <dbReference type="Pfam" id="PF00082"/>
    </source>
</evidence>
<dbReference type="SUPFAM" id="SSF52743">
    <property type="entry name" value="Subtilisin-like"/>
    <property type="match status" value="1"/>
</dbReference>
<dbReference type="STRING" id="1072389.K1WNN7"/>
<feature type="domain" description="C5a peptidase/Subtilisin-like protease SBT2-like Fn3-like" evidence="10">
    <location>
        <begin position="639"/>
        <end position="759"/>
    </location>
</feature>
<dbReference type="InterPro" id="IPR010435">
    <property type="entry name" value="C5a/SBT2-like_Fn3"/>
</dbReference>
<feature type="domain" description="Peptidase S8/S53" evidence="9">
    <location>
        <begin position="164"/>
        <end position="596"/>
    </location>
</feature>
<dbReference type="InterPro" id="IPR000209">
    <property type="entry name" value="Peptidase_S8/S53_dom"/>
</dbReference>
<reference evidence="11 12" key="1">
    <citation type="journal article" date="2012" name="BMC Genomics">
        <title>Sequencing the genome of Marssonina brunnea reveals fungus-poplar co-evolution.</title>
        <authorList>
            <person name="Zhu S."/>
            <person name="Cao Y.-Z."/>
            <person name="Jiang C."/>
            <person name="Tan B.-Y."/>
            <person name="Wang Z."/>
            <person name="Feng S."/>
            <person name="Zhang L."/>
            <person name="Su X.-H."/>
            <person name="Brejova B."/>
            <person name="Vinar T."/>
            <person name="Xu M."/>
            <person name="Wang M.-X."/>
            <person name="Zhang S.-G."/>
            <person name="Huang M.-R."/>
            <person name="Wu R."/>
            <person name="Zhou Y."/>
        </authorList>
    </citation>
    <scope>NUCLEOTIDE SEQUENCE [LARGE SCALE GENOMIC DNA]</scope>
    <source>
        <strain evidence="11 12">MB_m1</strain>
    </source>
</reference>
<evidence type="ECO:0000256" key="5">
    <source>
        <dbReference type="ARBA" id="ARBA00022825"/>
    </source>
</evidence>
<evidence type="ECO:0000256" key="1">
    <source>
        <dbReference type="ARBA" id="ARBA00011073"/>
    </source>
</evidence>
<accession>K1WNN7</accession>
<keyword evidence="3 8" id="KW-0732">Signal</keyword>
<dbReference type="Pfam" id="PF06280">
    <property type="entry name" value="fn3_5"/>
    <property type="match status" value="1"/>
</dbReference>
<dbReference type="PANTHER" id="PTHR43806">
    <property type="entry name" value="PEPTIDASE S8"/>
    <property type="match status" value="1"/>
</dbReference>
<feature type="active site" description="Charge relay system" evidence="6 7">
    <location>
        <position position="173"/>
    </location>
</feature>
<feature type="active site" description="Charge relay system" evidence="6 7">
    <location>
        <position position="561"/>
    </location>
</feature>
<evidence type="ECO:0000259" key="10">
    <source>
        <dbReference type="Pfam" id="PF06280"/>
    </source>
</evidence>
<dbReference type="eggNOG" id="KOG4266">
    <property type="taxonomic scope" value="Eukaryota"/>
</dbReference>
<dbReference type="InParanoid" id="K1WNN7"/>
<dbReference type="OrthoDB" id="10256524at2759"/>
<evidence type="ECO:0000256" key="7">
    <source>
        <dbReference type="PROSITE-ProRule" id="PRU01240"/>
    </source>
</evidence>
<gene>
    <name evidence="11" type="ORF">MBM_07287</name>
</gene>
<feature type="chain" id="PRO_5003854866" evidence="8">
    <location>
        <begin position="20"/>
        <end position="959"/>
    </location>
</feature>
<comment type="similarity">
    <text evidence="1 7">Belongs to the peptidase S8 family.</text>
</comment>
<dbReference type="PROSITE" id="PS00138">
    <property type="entry name" value="SUBTILASE_SER"/>
    <property type="match status" value="1"/>
</dbReference>
<dbReference type="GO" id="GO:0016020">
    <property type="term" value="C:membrane"/>
    <property type="evidence" value="ECO:0007669"/>
    <property type="project" value="InterPro"/>
</dbReference>
<feature type="active site" description="Charge relay system" evidence="6 7">
    <location>
        <position position="223"/>
    </location>
</feature>
<dbReference type="KEGG" id="mbe:MBM_07287"/>
<dbReference type="OMA" id="IGEANAW"/>